<keyword evidence="10 23" id="KW-0812">Transmembrane</keyword>
<keyword evidence="16" id="KW-0560">Oxidoreductase</keyword>
<dbReference type="GO" id="GO:0020037">
    <property type="term" value="F:heme binding"/>
    <property type="evidence" value="ECO:0007669"/>
    <property type="project" value="InterPro"/>
</dbReference>
<sequence length="370" mass="40711">MADPKDENPPPTPREREVAENIGADLNDPHESPANPENRISVDRRKADRENAEQIVENMPEVLTGVKPRGERDGRRKVTRRPGRKAAEVKSTGHSWDGIEEYDNPLPRWWLWTFYATIVWALGYVIAYPAIPLIRDNTSGLLGTTQREVVAQEIRQFDETNAPIETQLVAANLSDIPSSPDLLNYANNAGASIFRTYCAQCHGAGAAGNPGYPNLLDNDWLWGGTVEDIHLTLLHGIRSPEDADTRYSEMPKFGVDGILDDAQIQQVTQHVLALGNLPHDEAQAAEGATVFQDNCSACHMEDGTGDRSQGAPNLTDAVWLYNRDGQPDEATIHRIIHDGPFGVMPAWSDRLSEAEIRAVATYVHGLGGGE</sequence>
<dbReference type="EMBL" id="FNGE01000005">
    <property type="protein sequence ID" value="SDL03900.1"/>
    <property type="molecule type" value="Genomic_DNA"/>
</dbReference>
<evidence type="ECO:0000256" key="11">
    <source>
        <dbReference type="ARBA" id="ARBA00022723"/>
    </source>
</evidence>
<dbReference type="Pfam" id="PF00034">
    <property type="entry name" value="Cytochrom_C"/>
    <property type="match status" value="1"/>
</dbReference>
<evidence type="ECO:0000256" key="7">
    <source>
        <dbReference type="ARBA" id="ARBA00022519"/>
    </source>
</evidence>
<feature type="transmembrane region" description="Helical" evidence="23">
    <location>
        <begin position="109"/>
        <end position="131"/>
    </location>
</feature>
<name>A0A1G9GT77_9RHOB</name>
<evidence type="ECO:0000256" key="10">
    <source>
        <dbReference type="ARBA" id="ARBA00022692"/>
    </source>
</evidence>
<dbReference type="InterPro" id="IPR004678">
    <property type="entry name" value="Cyt_c_oxidase_cbb3_su3"/>
</dbReference>
<feature type="compositionally biased region" description="Basic and acidic residues" evidence="22">
    <location>
        <begin position="1"/>
        <end position="19"/>
    </location>
</feature>
<dbReference type="PRINTS" id="PR00605">
    <property type="entry name" value="CYTCHROMECIC"/>
</dbReference>
<evidence type="ECO:0000256" key="3">
    <source>
        <dbReference type="ARBA" id="ARBA00004673"/>
    </source>
</evidence>
<keyword evidence="6" id="KW-1003">Cell membrane</keyword>
<keyword evidence="19 23" id="KW-0472">Membrane</keyword>
<evidence type="ECO:0000256" key="8">
    <source>
        <dbReference type="ARBA" id="ARBA00022617"/>
    </source>
</evidence>
<evidence type="ECO:0000256" key="19">
    <source>
        <dbReference type="ARBA" id="ARBA00023136"/>
    </source>
</evidence>
<keyword evidence="18" id="KW-0406">Ion transport</keyword>
<comment type="similarity">
    <text evidence="4">Belongs to the CcoP / FixP family.</text>
</comment>
<dbReference type="InterPro" id="IPR050597">
    <property type="entry name" value="Cytochrome_c_Oxidase_Subunit"/>
</dbReference>
<evidence type="ECO:0000256" key="17">
    <source>
        <dbReference type="ARBA" id="ARBA00023004"/>
    </source>
</evidence>
<organism evidence="25 26">
    <name type="scientific">Paracoccus chinensis</name>
    <dbReference type="NCBI Taxonomy" id="525640"/>
    <lineage>
        <taxon>Bacteria</taxon>
        <taxon>Pseudomonadati</taxon>
        <taxon>Pseudomonadota</taxon>
        <taxon>Alphaproteobacteria</taxon>
        <taxon>Rhodobacterales</taxon>
        <taxon>Paracoccaceae</taxon>
        <taxon>Paracoccus</taxon>
    </lineage>
</organism>
<dbReference type="GO" id="GO:1902600">
    <property type="term" value="P:proton transmembrane transport"/>
    <property type="evidence" value="ECO:0007669"/>
    <property type="project" value="UniProtKB-KW"/>
</dbReference>
<dbReference type="GO" id="GO:0016491">
    <property type="term" value="F:oxidoreductase activity"/>
    <property type="evidence" value="ECO:0007669"/>
    <property type="project" value="UniProtKB-KW"/>
</dbReference>
<dbReference type="InterPro" id="IPR038414">
    <property type="entry name" value="CcoP_N_sf"/>
</dbReference>
<dbReference type="InterPro" id="IPR032858">
    <property type="entry name" value="CcoP_N"/>
</dbReference>
<dbReference type="PANTHER" id="PTHR33751:SF1">
    <property type="entry name" value="CBB3-TYPE CYTOCHROME C OXIDASE SUBUNIT FIXP"/>
    <property type="match status" value="1"/>
</dbReference>
<dbReference type="OrthoDB" id="9811281at2"/>
<reference evidence="26" key="1">
    <citation type="submission" date="2016-10" db="EMBL/GenBank/DDBJ databases">
        <authorList>
            <person name="Varghese N."/>
            <person name="Submissions S."/>
        </authorList>
    </citation>
    <scope>NUCLEOTIDE SEQUENCE [LARGE SCALE GENOMIC DNA]</scope>
    <source>
        <strain evidence="26">CGMCC 1.7655</strain>
    </source>
</reference>
<dbReference type="NCBIfam" id="TIGR00782">
    <property type="entry name" value="ccoP"/>
    <property type="match status" value="1"/>
</dbReference>
<evidence type="ECO:0000313" key="25">
    <source>
        <dbReference type="EMBL" id="SDL03900.1"/>
    </source>
</evidence>
<dbReference type="Gene3D" id="6.10.280.130">
    <property type="match status" value="1"/>
</dbReference>
<evidence type="ECO:0000259" key="24">
    <source>
        <dbReference type="PROSITE" id="PS51007"/>
    </source>
</evidence>
<keyword evidence="26" id="KW-1185">Reference proteome</keyword>
<dbReference type="PROSITE" id="PS51007">
    <property type="entry name" value="CYTC"/>
    <property type="match status" value="2"/>
</dbReference>
<evidence type="ECO:0000256" key="20">
    <source>
        <dbReference type="ARBA" id="ARBA00029635"/>
    </source>
</evidence>
<feature type="domain" description="Cytochrome c" evidence="24">
    <location>
        <begin position="185"/>
        <end position="275"/>
    </location>
</feature>
<comment type="pathway">
    <text evidence="3">Energy metabolism; oxidative phosphorylation.</text>
</comment>
<evidence type="ECO:0000313" key="26">
    <source>
        <dbReference type="Proteomes" id="UP000199555"/>
    </source>
</evidence>
<keyword evidence="15 23" id="KW-1133">Transmembrane helix</keyword>
<dbReference type="PANTHER" id="PTHR33751">
    <property type="entry name" value="CBB3-TYPE CYTOCHROME C OXIDASE SUBUNIT FIXP"/>
    <property type="match status" value="1"/>
</dbReference>
<dbReference type="InterPro" id="IPR009056">
    <property type="entry name" value="Cyt_c-like_dom"/>
</dbReference>
<keyword evidence="13" id="KW-0375">Hydrogen ion transport</keyword>
<dbReference type="Gene3D" id="1.10.760.10">
    <property type="entry name" value="Cytochrome c-like domain"/>
    <property type="match status" value="2"/>
</dbReference>
<evidence type="ECO:0000256" key="23">
    <source>
        <dbReference type="SAM" id="Phobius"/>
    </source>
</evidence>
<dbReference type="GO" id="GO:0005506">
    <property type="term" value="F:iron ion binding"/>
    <property type="evidence" value="ECO:0007669"/>
    <property type="project" value="InterPro"/>
</dbReference>
<dbReference type="InterPro" id="IPR036909">
    <property type="entry name" value="Cyt_c-like_dom_sf"/>
</dbReference>
<dbReference type="UniPathway" id="UPA00705"/>
<dbReference type="SUPFAM" id="SSF46626">
    <property type="entry name" value="Cytochrome c"/>
    <property type="match status" value="2"/>
</dbReference>
<dbReference type="GO" id="GO:0005886">
    <property type="term" value="C:plasma membrane"/>
    <property type="evidence" value="ECO:0007669"/>
    <property type="project" value="UniProtKB-SubCell"/>
</dbReference>
<protein>
    <recommendedName>
        <fullName evidence="20">Cytochrome c oxidase subunit III</fullName>
    </recommendedName>
</protein>
<dbReference type="Pfam" id="PF14715">
    <property type="entry name" value="FixP_N"/>
    <property type="match status" value="1"/>
</dbReference>
<evidence type="ECO:0000256" key="22">
    <source>
        <dbReference type="SAM" id="MobiDB-lite"/>
    </source>
</evidence>
<evidence type="ECO:0000256" key="16">
    <source>
        <dbReference type="ARBA" id="ARBA00023002"/>
    </source>
</evidence>
<evidence type="ECO:0000256" key="14">
    <source>
        <dbReference type="ARBA" id="ARBA00022982"/>
    </source>
</evidence>
<keyword evidence="9" id="KW-0679">Respiratory chain</keyword>
<gene>
    <name evidence="25" type="ORF">SAMN04487971_105204</name>
</gene>
<keyword evidence="5" id="KW-0813">Transport</keyword>
<evidence type="ECO:0000256" key="15">
    <source>
        <dbReference type="ARBA" id="ARBA00022989"/>
    </source>
</evidence>
<dbReference type="Pfam" id="PF13442">
    <property type="entry name" value="Cytochrome_CBB3"/>
    <property type="match status" value="1"/>
</dbReference>
<evidence type="ECO:0000256" key="12">
    <source>
        <dbReference type="ARBA" id="ARBA00022737"/>
    </source>
</evidence>
<evidence type="ECO:0000256" key="1">
    <source>
        <dbReference type="ARBA" id="ARBA00001926"/>
    </source>
</evidence>
<comment type="subcellular location">
    <subcellularLocation>
        <location evidence="2">Cell inner membrane</location>
    </subcellularLocation>
</comment>
<evidence type="ECO:0000256" key="4">
    <source>
        <dbReference type="ARBA" id="ARBA00006113"/>
    </source>
</evidence>
<keyword evidence="7" id="KW-0997">Cell inner membrane</keyword>
<keyword evidence="8 21" id="KW-0349">Heme</keyword>
<proteinExistence type="inferred from homology"/>
<dbReference type="GO" id="GO:0009055">
    <property type="term" value="F:electron transfer activity"/>
    <property type="evidence" value="ECO:0007669"/>
    <property type="project" value="InterPro"/>
</dbReference>
<evidence type="ECO:0000256" key="9">
    <source>
        <dbReference type="ARBA" id="ARBA00022660"/>
    </source>
</evidence>
<keyword evidence="17 21" id="KW-0408">Iron</keyword>
<dbReference type="Proteomes" id="UP000199555">
    <property type="component" value="Unassembled WGS sequence"/>
</dbReference>
<feature type="compositionally biased region" description="Basic and acidic residues" evidence="22">
    <location>
        <begin position="40"/>
        <end position="52"/>
    </location>
</feature>
<accession>A0A1G9GT77</accession>
<dbReference type="GO" id="GO:0006119">
    <property type="term" value="P:oxidative phosphorylation"/>
    <property type="evidence" value="ECO:0007669"/>
    <property type="project" value="UniProtKB-UniPathway"/>
</dbReference>
<evidence type="ECO:0000256" key="18">
    <source>
        <dbReference type="ARBA" id="ARBA00023065"/>
    </source>
</evidence>
<keyword evidence="11 21" id="KW-0479">Metal-binding</keyword>
<keyword evidence="14" id="KW-0249">Electron transport</keyword>
<feature type="domain" description="Cytochrome c" evidence="24">
    <location>
        <begin position="282"/>
        <end position="367"/>
    </location>
</feature>
<dbReference type="STRING" id="525640.SAMN04487971_105204"/>
<comment type="cofactor">
    <cofactor evidence="1">
        <name>heme c</name>
        <dbReference type="ChEBI" id="CHEBI:61717"/>
    </cofactor>
</comment>
<dbReference type="AlphaFoldDB" id="A0A1G9GT77"/>
<evidence type="ECO:0000256" key="2">
    <source>
        <dbReference type="ARBA" id="ARBA00004533"/>
    </source>
</evidence>
<evidence type="ECO:0000256" key="6">
    <source>
        <dbReference type="ARBA" id="ARBA00022475"/>
    </source>
</evidence>
<dbReference type="InterPro" id="IPR008168">
    <property type="entry name" value="Cyt_C_IC"/>
</dbReference>
<evidence type="ECO:0000256" key="21">
    <source>
        <dbReference type="PROSITE-ProRule" id="PRU00433"/>
    </source>
</evidence>
<evidence type="ECO:0000256" key="13">
    <source>
        <dbReference type="ARBA" id="ARBA00022781"/>
    </source>
</evidence>
<keyword evidence="12" id="KW-0677">Repeat</keyword>
<evidence type="ECO:0000256" key="5">
    <source>
        <dbReference type="ARBA" id="ARBA00022448"/>
    </source>
</evidence>
<feature type="region of interest" description="Disordered" evidence="22">
    <location>
        <begin position="1"/>
        <end position="88"/>
    </location>
</feature>